<proteinExistence type="predicted"/>
<keyword evidence="2" id="KW-1185">Reference proteome</keyword>
<gene>
    <name evidence="1" type="ORF">Pflav_034760</name>
</gene>
<sequence>MVRVTGHAYPWDVIGDAAFPSRVRDTGVESVTLAAVYHATRAATPLHPGHQIVDARGTALYRPVRDTVWAGRRLRPVAPEWMDAPDPYRQAAVALRAAGLRVDAWVVLTHDSRLGRARPDLAVVNCFGEPYPYALCPTHEEVRDYAATLAAEAVRDAPVDGVSLEACGQLGVTHAGPHEKTDGAWTAEAARWLSVCCCAGCQAAWSARGLDPGGVLTALRAAVRAQAHGTPGHTLRAEIAAALLAARHETTDLLRAQVIAGVRTVTPAAALTLHAQPDPWATGPSPGLTPAAAKEVDRLLVPAWPTESPSAAAISAAAATGVPVDAYVTVLPPARPDDLPAHVDRLLAAGASGIALYHLGLAPSGGQATLAALATRAHEGQPA</sequence>
<protein>
    <recommendedName>
        <fullName evidence="3">Alanine-rich protein</fullName>
    </recommendedName>
</protein>
<dbReference type="RefSeq" id="WP_232071489.1">
    <property type="nucleotide sequence ID" value="NZ_AP022870.1"/>
</dbReference>
<accession>A0A6F8XTB5</accession>
<reference evidence="1 2" key="2">
    <citation type="submission" date="2020-03" db="EMBL/GenBank/DDBJ databases">
        <authorList>
            <person name="Ichikawa N."/>
            <person name="Kimura A."/>
            <person name="Kitahashi Y."/>
            <person name="Uohara A."/>
        </authorList>
    </citation>
    <scope>NUCLEOTIDE SEQUENCE [LARGE SCALE GENOMIC DNA]</scope>
    <source>
        <strain evidence="1 2">NBRC 107702</strain>
    </source>
</reference>
<evidence type="ECO:0008006" key="3">
    <source>
        <dbReference type="Google" id="ProtNLM"/>
    </source>
</evidence>
<dbReference type="Proteomes" id="UP000502508">
    <property type="component" value="Chromosome"/>
</dbReference>
<dbReference type="Gene3D" id="3.20.20.80">
    <property type="entry name" value="Glycosidases"/>
    <property type="match status" value="1"/>
</dbReference>
<reference evidence="1 2" key="1">
    <citation type="submission" date="2020-03" db="EMBL/GenBank/DDBJ databases">
        <title>Whole genome shotgun sequence of Phytohabitans flavus NBRC 107702.</title>
        <authorList>
            <person name="Komaki H."/>
            <person name="Tamura T."/>
        </authorList>
    </citation>
    <scope>NUCLEOTIDE SEQUENCE [LARGE SCALE GENOMIC DNA]</scope>
    <source>
        <strain evidence="1 2">NBRC 107702</strain>
    </source>
</reference>
<evidence type="ECO:0000313" key="1">
    <source>
        <dbReference type="EMBL" id="BCB77066.1"/>
    </source>
</evidence>
<organism evidence="1 2">
    <name type="scientific">Phytohabitans flavus</name>
    <dbReference type="NCBI Taxonomy" id="1076124"/>
    <lineage>
        <taxon>Bacteria</taxon>
        <taxon>Bacillati</taxon>
        <taxon>Actinomycetota</taxon>
        <taxon>Actinomycetes</taxon>
        <taxon>Micromonosporales</taxon>
        <taxon>Micromonosporaceae</taxon>
    </lineage>
</organism>
<dbReference type="AlphaFoldDB" id="A0A6F8XTB5"/>
<evidence type="ECO:0000313" key="2">
    <source>
        <dbReference type="Proteomes" id="UP000502508"/>
    </source>
</evidence>
<dbReference type="KEGG" id="pfla:Pflav_034760"/>
<name>A0A6F8XTB5_9ACTN</name>
<dbReference type="EMBL" id="AP022870">
    <property type="protein sequence ID" value="BCB77066.1"/>
    <property type="molecule type" value="Genomic_DNA"/>
</dbReference>